<name>A0A6J6DZS6_9ZZZZ</name>
<dbReference type="Gene3D" id="2.170.270.10">
    <property type="entry name" value="SET domain"/>
    <property type="match status" value="1"/>
</dbReference>
<reference evidence="2" key="1">
    <citation type="submission" date="2020-05" db="EMBL/GenBank/DDBJ databases">
        <authorList>
            <person name="Chiriac C."/>
            <person name="Salcher M."/>
            <person name="Ghai R."/>
            <person name="Kavagutti S V."/>
        </authorList>
    </citation>
    <scope>NUCLEOTIDE SEQUENCE</scope>
</reference>
<organism evidence="2">
    <name type="scientific">freshwater metagenome</name>
    <dbReference type="NCBI Taxonomy" id="449393"/>
    <lineage>
        <taxon>unclassified sequences</taxon>
        <taxon>metagenomes</taxon>
        <taxon>ecological metagenomes</taxon>
    </lineage>
</organism>
<accession>A0A6J6DZS6</accession>
<proteinExistence type="predicted"/>
<protein>
    <submittedName>
        <fullName evidence="2">Unannotated protein</fullName>
    </submittedName>
</protein>
<dbReference type="SUPFAM" id="SSF82199">
    <property type="entry name" value="SET domain"/>
    <property type="match status" value="1"/>
</dbReference>
<feature type="domain" description="SET" evidence="1">
    <location>
        <begin position="27"/>
        <end position="154"/>
    </location>
</feature>
<dbReference type="InterPro" id="IPR001214">
    <property type="entry name" value="SET_dom"/>
</dbReference>
<dbReference type="Pfam" id="PF00856">
    <property type="entry name" value="SET"/>
    <property type="match status" value="1"/>
</dbReference>
<evidence type="ECO:0000313" key="2">
    <source>
        <dbReference type="EMBL" id="CAB4569591.1"/>
    </source>
</evidence>
<dbReference type="AlphaFoldDB" id="A0A6J6DZS6"/>
<gene>
    <name evidence="2" type="ORF">UFOPK1684_00629</name>
</gene>
<dbReference type="EMBL" id="CAEZTM010000021">
    <property type="protein sequence ID" value="CAB4569591.1"/>
    <property type="molecule type" value="Genomic_DNA"/>
</dbReference>
<dbReference type="InterPro" id="IPR046341">
    <property type="entry name" value="SET_dom_sf"/>
</dbReference>
<sequence>MLREQPRTDETLLGVQEALDARVWEYDGVELRNATVGLGRHSTFGLGLFATRRFFPGEVILSTELLTVRGPVGDLVAQTIVDGRITTVEVTAEHMVVFEDGRWLDVPGCFANHSCAPNMKSVFLDPSGSGQPSVRNDVALVELLPGDQITCDYTRFEWGDGFGFECQCEAPGCYGLIDGFGGLPPNIQQQAGDTLSMEAKRRWALLGPQE</sequence>
<evidence type="ECO:0000259" key="1">
    <source>
        <dbReference type="PROSITE" id="PS50280"/>
    </source>
</evidence>
<dbReference type="PROSITE" id="PS50280">
    <property type="entry name" value="SET"/>
    <property type="match status" value="1"/>
</dbReference>